<dbReference type="GO" id="GO:0004198">
    <property type="term" value="F:calcium-dependent cysteine-type endopeptidase activity"/>
    <property type="evidence" value="ECO:0007669"/>
    <property type="project" value="InterPro"/>
</dbReference>
<dbReference type="InterPro" id="IPR036213">
    <property type="entry name" value="Calpain_III_sf"/>
</dbReference>
<dbReference type="Pfam" id="PF01067">
    <property type="entry name" value="Calpain_III"/>
    <property type="match status" value="1"/>
</dbReference>
<dbReference type="Gene3D" id="2.60.120.380">
    <property type="match status" value="1"/>
</dbReference>
<proteinExistence type="inferred from homology"/>
<organism evidence="4 5">
    <name type="scientific">Engystomops pustulosus</name>
    <name type="common">Tungara frog</name>
    <name type="synonym">Physalaemus pustulosus</name>
    <dbReference type="NCBI Taxonomy" id="76066"/>
    <lineage>
        <taxon>Eukaryota</taxon>
        <taxon>Metazoa</taxon>
        <taxon>Chordata</taxon>
        <taxon>Craniata</taxon>
        <taxon>Vertebrata</taxon>
        <taxon>Euteleostomi</taxon>
        <taxon>Amphibia</taxon>
        <taxon>Batrachia</taxon>
        <taxon>Anura</taxon>
        <taxon>Neobatrachia</taxon>
        <taxon>Hyloidea</taxon>
        <taxon>Leptodactylidae</taxon>
        <taxon>Leiuperinae</taxon>
        <taxon>Engystomops</taxon>
    </lineage>
</organism>
<comment type="caution">
    <text evidence="4">The sequence shown here is derived from an EMBL/GenBank/DDBJ whole genome shotgun (WGS) entry which is preliminary data.</text>
</comment>
<name>A0AAV6ZIA1_ENGPU</name>
<dbReference type="InterPro" id="IPR022683">
    <property type="entry name" value="Calpain_III"/>
</dbReference>
<feature type="domain" description="Peptidase C2 calpain" evidence="3">
    <location>
        <begin position="2"/>
        <end position="120"/>
    </location>
</feature>
<evidence type="ECO:0000259" key="3">
    <source>
        <dbReference type="SMART" id="SM00720"/>
    </source>
</evidence>
<evidence type="ECO:0000313" key="4">
    <source>
        <dbReference type="EMBL" id="KAG8549132.1"/>
    </source>
</evidence>
<accession>A0AAV6ZIA1</accession>
<sequence length="175" mass="19477">MNPQFSLTLEGSNDDISEPQASCSFIVSVMQKHQRLRRTGHVRVACRIFQGDDAHVYLFQDALRSAQPVLSAGPCDNHREVVLCSSLPPGRYIIIPSLEKESDEGEFLIRVLTEKGDGSRQMESKANSSGTPAPSTFPTEDQCLRRFLQFANVDGRVNNLQLHSLLTSLLKEFGE</sequence>
<keyword evidence="5" id="KW-1185">Reference proteome</keyword>
<reference evidence="4" key="1">
    <citation type="thesis" date="2020" institute="ProQuest LLC" country="789 East Eisenhower Parkway, Ann Arbor, MI, USA">
        <title>Comparative Genomics and Chromosome Evolution.</title>
        <authorList>
            <person name="Mudd A.B."/>
        </authorList>
    </citation>
    <scope>NUCLEOTIDE SEQUENCE</scope>
    <source>
        <strain evidence="4">237g6f4</strain>
        <tissue evidence="4">Blood</tissue>
    </source>
</reference>
<comment type="similarity">
    <text evidence="1">Belongs to the peptidase C2 family.</text>
</comment>
<dbReference type="PANTHER" id="PTHR10183">
    <property type="entry name" value="CALPAIN"/>
    <property type="match status" value="1"/>
</dbReference>
<dbReference type="AlphaFoldDB" id="A0AAV6ZIA1"/>
<evidence type="ECO:0000256" key="1">
    <source>
        <dbReference type="ARBA" id="ARBA00007623"/>
    </source>
</evidence>
<feature type="compositionally biased region" description="Polar residues" evidence="2">
    <location>
        <begin position="124"/>
        <end position="137"/>
    </location>
</feature>
<feature type="region of interest" description="Disordered" evidence="2">
    <location>
        <begin position="116"/>
        <end position="137"/>
    </location>
</feature>
<dbReference type="EMBL" id="WNYA01000240">
    <property type="protein sequence ID" value="KAG8549132.1"/>
    <property type="molecule type" value="Genomic_DNA"/>
</dbReference>
<evidence type="ECO:0000313" key="5">
    <source>
        <dbReference type="Proteomes" id="UP000824782"/>
    </source>
</evidence>
<dbReference type="SMART" id="SM00720">
    <property type="entry name" value="calpain_III"/>
    <property type="match status" value="1"/>
</dbReference>
<protein>
    <recommendedName>
        <fullName evidence="3">Peptidase C2 calpain domain-containing protein</fullName>
    </recommendedName>
</protein>
<gene>
    <name evidence="4" type="ORF">GDO81_022518</name>
</gene>
<dbReference type="InterPro" id="IPR022682">
    <property type="entry name" value="Calpain_domain_III"/>
</dbReference>
<dbReference type="PANTHER" id="PTHR10183:SF434">
    <property type="entry name" value="CALPAIN-3"/>
    <property type="match status" value="1"/>
</dbReference>
<dbReference type="GO" id="GO:0006508">
    <property type="term" value="P:proteolysis"/>
    <property type="evidence" value="ECO:0007669"/>
    <property type="project" value="InterPro"/>
</dbReference>
<dbReference type="InterPro" id="IPR022684">
    <property type="entry name" value="Calpain_cysteine_protease"/>
</dbReference>
<dbReference type="SUPFAM" id="SSF49758">
    <property type="entry name" value="Calpain large subunit, middle domain (domain III)"/>
    <property type="match status" value="1"/>
</dbReference>
<dbReference type="GO" id="GO:0005737">
    <property type="term" value="C:cytoplasm"/>
    <property type="evidence" value="ECO:0007669"/>
    <property type="project" value="TreeGrafter"/>
</dbReference>
<evidence type="ECO:0000256" key="2">
    <source>
        <dbReference type="SAM" id="MobiDB-lite"/>
    </source>
</evidence>
<dbReference type="Proteomes" id="UP000824782">
    <property type="component" value="Unassembled WGS sequence"/>
</dbReference>